<reference evidence="1" key="1">
    <citation type="submission" date="2013-11" db="EMBL/GenBank/DDBJ databases">
        <title>Comparative genomics of Ignicoccus.</title>
        <authorList>
            <person name="Podar M."/>
        </authorList>
    </citation>
    <scope>NUCLEOTIDE SEQUENCE</scope>
    <source>
        <strain evidence="1">DSM 13166</strain>
    </source>
</reference>
<gene>
    <name evidence="1" type="ORF">IPA_07675</name>
</gene>
<organism evidence="1 2">
    <name type="scientific">Ignicoccus pacificus DSM 13166</name>
    <dbReference type="NCBI Taxonomy" id="940294"/>
    <lineage>
        <taxon>Archaea</taxon>
        <taxon>Thermoproteota</taxon>
        <taxon>Thermoprotei</taxon>
        <taxon>Desulfurococcales</taxon>
        <taxon>Desulfurococcaceae</taxon>
        <taxon>Ignicoccus</taxon>
    </lineage>
</organism>
<protein>
    <submittedName>
        <fullName evidence="1">Uncharacterized protein</fullName>
    </submittedName>
</protein>
<proteinExistence type="predicted"/>
<dbReference type="AlphaFoldDB" id="A0A977KBS3"/>
<dbReference type="Proteomes" id="UP001063698">
    <property type="component" value="Chromosome"/>
</dbReference>
<accession>A0A977KBS3</accession>
<dbReference type="KEGG" id="ipc:IPA_07675"/>
<keyword evidence="2" id="KW-1185">Reference proteome</keyword>
<sequence length="216" mass="24177">MLGLLRQGMALARYIEYLETLKSHVPGSHLIAFVTNPSSPAPISDVSFATLLVRKLSAIPQREIWIHLAAFGGELSAVASLRAFKMGSNKRIRVIAPTRLGATATLLSLSVADEIYVASSTIVDPPRINHLDESLSKTIALWMEEWGDIAEEFLKANLPINGKHLKELLGENVKTLEEYPDVFRESVMFEKEAQDVLFRERKSGLLILDRKEMFFL</sequence>
<dbReference type="EMBL" id="CP006868">
    <property type="protein sequence ID" value="UXD22720.1"/>
    <property type="molecule type" value="Genomic_DNA"/>
</dbReference>
<name>A0A977KBS3_9CREN</name>
<evidence type="ECO:0000313" key="2">
    <source>
        <dbReference type="Proteomes" id="UP001063698"/>
    </source>
</evidence>
<evidence type="ECO:0000313" key="1">
    <source>
        <dbReference type="EMBL" id="UXD22720.1"/>
    </source>
</evidence>